<dbReference type="SUPFAM" id="SSF158622">
    <property type="entry name" value="YheA/YmcA-like"/>
    <property type="match status" value="1"/>
</dbReference>
<evidence type="ECO:0000256" key="1">
    <source>
        <dbReference type="SAM" id="Coils"/>
    </source>
</evidence>
<gene>
    <name evidence="2" type="ORF">IAC85_02815</name>
</gene>
<dbReference type="Proteomes" id="UP000886725">
    <property type="component" value="Unassembled WGS sequence"/>
</dbReference>
<dbReference type="InterPro" id="IPR023378">
    <property type="entry name" value="YheA/YmcA-like_dom_sf"/>
</dbReference>
<evidence type="ECO:0000313" key="2">
    <source>
        <dbReference type="EMBL" id="HIQ64650.1"/>
    </source>
</evidence>
<dbReference type="Gene3D" id="1.20.1500.10">
    <property type="entry name" value="YheA/YmcA-like"/>
    <property type="match status" value="1"/>
</dbReference>
<sequence>MENSYKEVLKEVDHLVAVIEQSEEYQTYRSLEEKMFQNKELMRVIREIKKKEQELAKKEQFGTSSEKEKKEFQELTSKLEEFPIYQEYQIRQEELNEQFQIILATLNHYFDNK</sequence>
<name>A0A9D0Z1B5_9FIRM</name>
<comment type="caution">
    <text evidence="2">The sequence shown here is derived from an EMBL/GenBank/DDBJ whole genome shotgun (WGS) entry which is preliminary data.</text>
</comment>
<accession>A0A9D0Z1B5</accession>
<reference evidence="2" key="1">
    <citation type="submission" date="2020-10" db="EMBL/GenBank/DDBJ databases">
        <authorList>
            <person name="Gilroy R."/>
        </authorList>
    </citation>
    <scope>NUCLEOTIDE SEQUENCE</scope>
    <source>
        <strain evidence="2">CHK165-10780</strain>
    </source>
</reference>
<feature type="coiled-coil region" evidence="1">
    <location>
        <begin position="34"/>
        <end position="61"/>
    </location>
</feature>
<reference evidence="2" key="2">
    <citation type="journal article" date="2021" name="PeerJ">
        <title>Extensive microbial diversity within the chicken gut microbiome revealed by metagenomics and culture.</title>
        <authorList>
            <person name="Gilroy R."/>
            <person name="Ravi A."/>
            <person name="Getino M."/>
            <person name="Pursley I."/>
            <person name="Horton D.L."/>
            <person name="Alikhan N.F."/>
            <person name="Baker D."/>
            <person name="Gharbi K."/>
            <person name="Hall N."/>
            <person name="Watson M."/>
            <person name="Adriaenssens E.M."/>
            <person name="Foster-Nyarko E."/>
            <person name="Jarju S."/>
            <person name="Secka A."/>
            <person name="Antonio M."/>
            <person name="Oren A."/>
            <person name="Chaudhuri R.R."/>
            <person name="La Ragione R."/>
            <person name="Hildebrand F."/>
            <person name="Pallen M.J."/>
        </authorList>
    </citation>
    <scope>NUCLEOTIDE SEQUENCE</scope>
    <source>
        <strain evidence="2">CHK165-10780</strain>
    </source>
</reference>
<dbReference type="EMBL" id="DVFU01000057">
    <property type="protein sequence ID" value="HIQ64650.1"/>
    <property type="molecule type" value="Genomic_DNA"/>
</dbReference>
<organism evidence="2 3">
    <name type="scientific">Candidatus Faecenecus gallistercoris</name>
    <dbReference type="NCBI Taxonomy" id="2840793"/>
    <lineage>
        <taxon>Bacteria</taxon>
        <taxon>Bacillati</taxon>
        <taxon>Bacillota</taxon>
        <taxon>Bacillota incertae sedis</taxon>
        <taxon>Candidatus Faecenecus</taxon>
    </lineage>
</organism>
<keyword evidence="1" id="KW-0175">Coiled coil</keyword>
<dbReference type="InterPro" id="IPR010368">
    <property type="entry name" value="Com_YlbF"/>
</dbReference>
<protein>
    <submittedName>
        <fullName evidence="2">YlbF family regulator</fullName>
    </submittedName>
</protein>
<proteinExistence type="predicted"/>
<dbReference type="Pfam" id="PF06133">
    <property type="entry name" value="Com_YlbF"/>
    <property type="match status" value="1"/>
</dbReference>
<evidence type="ECO:0000313" key="3">
    <source>
        <dbReference type="Proteomes" id="UP000886725"/>
    </source>
</evidence>
<dbReference type="AlphaFoldDB" id="A0A9D0Z1B5"/>